<feature type="region of interest" description="Disordered" evidence="7">
    <location>
        <begin position="299"/>
        <end position="327"/>
    </location>
</feature>
<gene>
    <name evidence="9" type="ORF">ZOSMA_181G00230</name>
</gene>
<keyword evidence="2" id="KW-0732">Signal</keyword>
<feature type="domain" description="GP-PDE" evidence="8">
    <location>
        <begin position="1"/>
        <end position="256"/>
    </location>
</feature>
<organism evidence="9 10">
    <name type="scientific">Zostera marina</name>
    <name type="common">Eelgrass</name>
    <dbReference type="NCBI Taxonomy" id="29655"/>
    <lineage>
        <taxon>Eukaryota</taxon>
        <taxon>Viridiplantae</taxon>
        <taxon>Streptophyta</taxon>
        <taxon>Embryophyta</taxon>
        <taxon>Tracheophyta</taxon>
        <taxon>Spermatophyta</taxon>
        <taxon>Magnoliopsida</taxon>
        <taxon>Liliopsida</taxon>
        <taxon>Zosteraceae</taxon>
        <taxon>Zostera</taxon>
    </lineage>
</organism>
<keyword evidence="3" id="KW-0319">Glycerol metabolism</keyword>
<proteinExistence type="predicted"/>
<dbReference type="AlphaFoldDB" id="A0A0K9PQP4"/>
<sequence>MSKDGIAFCLNSVDLVDSTTAMTSFMSKSTIILPLQKQKGIFSFDLTWAEIKTLKPMLNGPSIEAGLFRNPAVKNEGKFMLLSEFLDFAKKKNVGILVNIKNAAYLASEQGLGIVDAVSSALTKITLDKDHQVYVQSDDSSVLLKFPTYKRIIIIDEVISSVPEAVGKEIKKFADGVNILRSSIIPNVNGFLMNSTQVVEKMQAAKLSVFISVLSNEFTGIAYDFFSDPVAELATYISFGVNGIMTENPATAIAYLKSPCANLDADLPYTILPVEPSALLQLVPNGYIDLPKPAPALKSSDVVAPPLPPVTKKTDRQNVPGKETSSGQLNTPLKSTFFAATITIIILIFMLS</sequence>
<dbReference type="GO" id="GO:0008889">
    <property type="term" value="F:glycerophosphodiester phosphodiesterase activity"/>
    <property type="evidence" value="ECO:0007669"/>
    <property type="project" value="UniProtKB-EC"/>
</dbReference>
<keyword evidence="5" id="KW-0325">Glycoprotein</keyword>
<reference evidence="10" key="1">
    <citation type="journal article" date="2016" name="Nature">
        <title>The genome of the seagrass Zostera marina reveals angiosperm adaptation to the sea.</title>
        <authorList>
            <person name="Olsen J.L."/>
            <person name="Rouze P."/>
            <person name="Verhelst B."/>
            <person name="Lin Y.-C."/>
            <person name="Bayer T."/>
            <person name="Collen J."/>
            <person name="Dattolo E."/>
            <person name="De Paoli E."/>
            <person name="Dittami S."/>
            <person name="Maumus F."/>
            <person name="Michel G."/>
            <person name="Kersting A."/>
            <person name="Lauritano C."/>
            <person name="Lohaus R."/>
            <person name="Toepel M."/>
            <person name="Tonon T."/>
            <person name="Vanneste K."/>
            <person name="Amirebrahimi M."/>
            <person name="Brakel J."/>
            <person name="Bostroem C."/>
            <person name="Chovatia M."/>
            <person name="Grimwood J."/>
            <person name="Jenkins J.W."/>
            <person name="Jueterbock A."/>
            <person name="Mraz A."/>
            <person name="Stam W.T."/>
            <person name="Tice H."/>
            <person name="Bornberg-Bauer E."/>
            <person name="Green P.J."/>
            <person name="Pearson G.A."/>
            <person name="Procaccini G."/>
            <person name="Duarte C.M."/>
            <person name="Schmutz J."/>
            <person name="Reusch T.B.H."/>
            <person name="Van de Peer Y."/>
        </authorList>
    </citation>
    <scope>NUCLEOTIDE SEQUENCE [LARGE SCALE GENOMIC DNA]</scope>
    <source>
        <strain evidence="10">cv. Finnish</strain>
    </source>
</reference>
<evidence type="ECO:0000256" key="3">
    <source>
        <dbReference type="ARBA" id="ARBA00022798"/>
    </source>
</evidence>
<evidence type="ECO:0000313" key="10">
    <source>
        <dbReference type="Proteomes" id="UP000036987"/>
    </source>
</evidence>
<dbReference type="PANTHER" id="PTHR43620:SF44">
    <property type="entry name" value="GLYCEROPHOSPHODIESTER PHOSPHODIESTERASE GDPDL6-RELATED"/>
    <property type="match status" value="1"/>
</dbReference>
<dbReference type="InterPro" id="IPR017946">
    <property type="entry name" value="PLC-like_Pdiesterase_TIM-brl"/>
</dbReference>
<dbReference type="EC" id="3.1.4.46" evidence="1"/>
<protein>
    <recommendedName>
        <fullName evidence="1">glycerophosphodiester phosphodiesterase</fullName>
        <ecNumber evidence="1">3.1.4.46</ecNumber>
    </recommendedName>
</protein>
<comment type="catalytic activity">
    <reaction evidence="6">
        <text>a sn-glycero-3-phosphodiester + H2O = an alcohol + sn-glycerol 3-phosphate + H(+)</text>
        <dbReference type="Rhea" id="RHEA:12969"/>
        <dbReference type="ChEBI" id="CHEBI:15377"/>
        <dbReference type="ChEBI" id="CHEBI:15378"/>
        <dbReference type="ChEBI" id="CHEBI:30879"/>
        <dbReference type="ChEBI" id="CHEBI:57597"/>
        <dbReference type="ChEBI" id="CHEBI:83408"/>
        <dbReference type="EC" id="3.1.4.46"/>
    </reaction>
</comment>
<keyword evidence="4" id="KW-0378">Hydrolase</keyword>
<evidence type="ECO:0000259" key="8">
    <source>
        <dbReference type="PROSITE" id="PS51704"/>
    </source>
</evidence>
<name>A0A0K9PQP4_ZOSMR</name>
<dbReference type="PANTHER" id="PTHR43620">
    <property type="entry name" value="GLYCEROPHOSPHORYL DIESTER PHOSPHODIESTERASE"/>
    <property type="match status" value="1"/>
</dbReference>
<evidence type="ECO:0000256" key="7">
    <source>
        <dbReference type="SAM" id="MobiDB-lite"/>
    </source>
</evidence>
<dbReference type="Pfam" id="PF03009">
    <property type="entry name" value="GDPD"/>
    <property type="match status" value="1"/>
</dbReference>
<evidence type="ECO:0000256" key="2">
    <source>
        <dbReference type="ARBA" id="ARBA00022729"/>
    </source>
</evidence>
<evidence type="ECO:0000256" key="5">
    <source>
        <dbReference type="ARBA" id="ARBA00023180"/>
    </source>
</evidence>
<evidence type="ECO:0000256" key="1">
    <source>
        <dbReference type="ARBA" id="ARBA00012247"/>
    </source>
</evidence>
<dbReference type="EMBL" id="LFYR01000676">
    <property type="protein sequence ID" value="KMZ71388.1"/>
    <property type="molecule type" value="Genomic_DNA"/>
</dbReference>
<dbReference type="GO" id="GO:0006071">
    <property type="term" value="P:glycerol metabolic process"/>
    <property type="evidence" value="ECO:0007669"/>
    <property type="project" value="UniProtKB-KW"/>
</dbReference>
<dbReference type="FunFam" id="3.20.20.190:FF:000011">
    <property type="entry name" value="Glycerophosphodiester phosphodiesterase GDPDL3"/>
    <property type="match status" value="1"/>
</dbReference>
<dbReference type="STRING" id="29655.A0A0K9PQP4"/>
<dbReference type="SUPFAM" id="SSF51695">
    <property type="entry name" value="PLC-like phosphodiesterases"/>
    <property type="match status" value="1"/>
</dbReference>
<dbReference type="OMA" id="HETCAKK"/>
<dbReference type="PROSITE" id="PS51704">
    <property type="entry name" value="GP_PDE"/>
    <property type="match status" value="1"/>
</dbReference>
<evidence type="ECO:0000313" key="9">
    <source>
        <dbReference type="EMBL" id="KMZ71388.1"/>
    </source>
</evidence>
<evidence type="ECO:0000256" key="4">
    <source>
        <dbReference type="ARBA" id="ARBA00022801"/>
    </source>
</evidence>
<dbReference type="OrthoDB" id="1058301at2759"/>
<evidence type="ECO:0000256" key="6">
    <source>
        <dbReference type="ARBA" id="ARBA00047512"/>
    </source>
</evidence>
<dbReference type="GO" id="GO:0006629">
    <property type="term" value="P:lipid metabolic process"/>
    <property type="evidence" value="ECO:0007669"/>
    <property type="project" value="InterPro"/>
</dbReference>
<comment type="caution">
    <text evidence="9">The sequence shown here is derived from an EMBL/GenBank/DDBJ whole genome shotgun (WGS) entry which is preliminary data.</text>
</comment>
<accession>A0A0K9PQP4</accession>
<keyword evidence="10" id="KW-1185">Reference proteome</keyword>
<dbReference type="Proteomes" id="UP000036987">
    <property type="component" value="Unassembled WGS sequence"/>
</dbReference>
<dbReference type="InterPro" id="IPR030395">
    <property type="entry name" value="GP_PDE_dom"/>
</dbReference>
<dbReference type="Gene3D" id="3.20.20.190">
    <property type="entry name" value="Phosphatidylinositol (PI) phosphodiesterase"/>
    <property type="match status" value="1"/>
</dbReference>